<keyword evidence="2" id="KW-1185">Reference proteome</keyword>
<proteinExistence type="predicted"/>
<sequence length="128" mass="14157">MQWPKSPIQISPICKRSMGLTPFPVVFCNDETCVCSTESSPLRLSVLHVSALRPTTNLHCNYRNQKLKGFSSSSQGVWERQASDLEACNNLGVDNISRRYGGENVRDRPVDWDLEGAGKAGGTKEKSN</sequence>
<gene>
    <name evidence="1" type="ORF">MRB53_014689</name>
</gene>
<organism evidence="1 2">
    <name type="scientific">Persea americana</name>
    <name type="common">Avocado</name>
    <dbReference type="NCBI Taxonomy" id="3435"/>
    <lineage>
        <taxon>Eukaryota</taxon>
        <taxon>Viridiplantae</taxon>
        <taxon>Streptophyta</taxon>
        <taxon>Embryophyta</taxon>
        <taxon>Tracheophyta</taxon>
        <taxon>Spermatophyta</taxon>
        <taxon>Magnoliopsida</taxon>
        <taxon>Magnoliidae</taxon>
        <taxon>Laurales</taxon>
        <taxon>Lauraceae</taxon>
        <taxon>Persea</taxon>
    </lineage>
</organism>
<reference evidence="1 2" key="1">
    <citation type="journal article" date="2022" name="Hortic Res">
        <title>A haplotype resolved chromosomal level avocado genome allows analysis of novel avocado genes.</title>
        <authorList>
            <person name="Nath O."/>
            <person name="Fletcher S.J."/>
            <person name="Hayward A."/>
            <person name="Shaw L.M."/>
            <person name="Masouleh A.K."/>
            <person name="Furtado A."/>
            <person name="Henry R.J."/>
            <person name="Mitter N."/>
        </authorList>
    </citation>
    <scope>NUCLEOTIDE SEQUENCE [LARGE SCALE GENOMIC DNA]</scope>
    <source>
        <strain evidence="2">cv. Hass</strain>
    </source>
</reference>
<protein>
    <submittedName>
        <fullName evidence="1">Uncharacterized protein</fullName>
    </submittedName>
</protein>
<accession>A0ACC2KBI7</accession>
<name>A0ACC2KBI7_PERAE</name>
<dbReference type="EMBL" id="CM056812">
    <property type="protein sequence ID" value="KAJ8618503.1"/>
    <property type="molecule type" value="Genomic_DNA"/>
</dbReference>
<dbReference type="Proteomes" id="UP001234297">
    <property type="component" value="Chromosome 4"/>
</dbReference>
<evidence type="ECO:0000313" key="1">
    <source>
        <dbReference type="EMBL" id="KAJ8618503.1"/>
    </source>
</evidence>
<comment type="caution">
    <text evidence="1">The sequence shown here is derived from an EMBL/GenBank/DDBJ whole genome shotgun (WGS) entry which is preliminary data.</text>
</comment>
<evidence type="ECO:0000313" key="2">
    <source>
        <dbReference type="Proteomes" id="UP001234297"/>
    </source>
</evidence>